<evidence type="ECO:0000313" key="1">
    <source>
        <dbReference type="EMBL" id="KAF3432829.1"/>
    </source>
</evidence>
<protein>
    <submittedName>
        <fullName evidence="1">Uncharacterized protein</fullName>
    </submittedName>
</protein>
<dbReference type="Proteomes" id="UP000796880">
    <property type="component" value="Unassembled WGS sequence"/>
</dbReference>
<dbReference type="AlphaFoldDB" id="A0A8K0DRI5"/>
<name>A0A8K0DRI5_9ROSA</name>
<proteinExistence type="predicted"/>
<accession>A0A8K0DRI5</accession>
<keyword evidence="2" id="KW-1185">Reference proteome</keyword>
<comment type="caution">
    <text evidence="1">The sequence shown here is derived from an EMBL/GenBank/DDBJ whole genome shotgun (WGS) entry which is preliminary data.</text>
</comment>
<evidence type="ECO:0000313" key="2">
    <source>
        <dbReference type="Proteomes" id="UP000796880"/>
    </source>
</evidence>
<gene>
    <name evidence="1" type="ORF">FNV43_RR23931</name>
</gene>
<reference evidence="1" key="1">
    <citation type="submission" date="2020-03" db="EMBL/GenBank/DDBJ databases">
        <title>A high-quality chromosome-level genome assembly of a woody plant with both climbing and erect habits, Rhamnella rubrinervis.</title>
        <authorList>
            <person name="Lu Z."/>
            <person name="Yang Y."/>
            <person name="Zhu X."/>
            <person name="Sun Y."/>
        </authorList>
    </citation>
    <scope>NUCLEOTIDE SEQUENCE</scope>
    <source>
        <strain evidence="1">BYM</strain>
        <tissue evidence="1">Leaf</tissue>
    </source>
</reference>
<sequence length="104" mass="11955">MQRNGEWTSSNGMVCLELGDYGGELHRAKICGHVCGLDCGHQSPATVIQCTALRLKFPRALERVLSTLPVHAKRKQLWHFHFVFYRVLLLEVTHIFLHNRSPYL</sequence>
<dbReference type="EMBL" id="VOIH02000011">
    <property type="protein sequence ID" value="KAF3432829.1"/>
    <property type="molecule type" value="Genomic_DNA"/>
</dbReference>
<organism evidence="1 2">
    <name type="scientific">Rhamnella rubrinervis</name>
    <dbReference type="NCBI Taxonomy" id="2594499"/>
    <lineage>
        <taxon>Eukaryota</taxon>
        <taxon>Viridiplantae</taxon>
        <taxon>Streptophyta</taxon>
        <taxon>Embryophyta</taxon>
        <taxon>Tracheophyta</taxon>
        <taxon>Spermatophyta</taxon>
        <taxon>Magnoliopsida</taxon>
        <taxon>eudicotyledons</taxon>
        <taxon>Gunneridae</taxon>
        <taxon>Pentapetalae</taxon>
        <taxon>rosids</taxon>
        <taxon>fabids</taxon>
        <taxon>Rosales</taxon>
        <taxon>Rhamnaceae</taxon>
        <taxon>rhamnoid group</taxon>
        <taxon>Rhamneae</taxon>
        <taxon>Rhamnella</taxon>
    </lineage>
</organism>